<comment type="similarity">
    <text evidence="3">Belongs to the FliG family.</text>
</comment>
<keyword evidence="14" id="KW-0282">Flagellum</keyword>
<keyword evidence="6" id="KW-0145">Chemotaxis</keyword>
<dbReference type="PANTHER" id="PTHR30534">
    <property type="entry name" value="FLAGELLAR MOTOR SWITCH PROTEIN FLIG"/>
    <property type="match status" value="1"/>
</dbReference>
<dbReference type="GO" id="GO:0003774">
    <property type="term" value="F:cytoskeletal motor activity"/>
    <property type="evidence" value="ECO:0007669"/>
    <property type="project" value="InterPro"/>
</dbReference>
<name>A0A366X0J4_9RHOB</name>
<dbReference type="GO" id="GO:0005886">
    <property type="term" value="C:plasma membrane"/>
    <property type="evidence" value="ECO:0007669"/>
    <property type="project" value="UniProtKB-SubCell"/>
</dbReference>
<dbReference type="InterPro" id="IPR023087">
    <property type="entry name" value="Flg_Motor_Flig_C"/>
</dbReference>
<feature type="domain" description="Flagellar motor switch protein FliG N-terminal" evidence="13">
    <location>
        <begin position="34"/>
        <end position="136"/>
    </location>
</feature>
<evidence type="ECO:0000256" key="4">
    <source>
        <dbReference type="ARBA" id="ARBA00021870"/>
    </source>
</evidence>
<sequence length="363" mass="39141">MQEDRALMQLGAPVNDLVNGQKMTETEVRVPRSLTAREKAAIVVRLVISEGADIPLEDLPEDLQEKLTQQMGQMGLVDRITLDAVAAEFADALEGIGLAFPHGLAGALSAMDGKIAPTTAARLRKEAGVRQIGNPWQRLRDLDAMELAEIAQAESTEVAAVLLSKIETAKAAELLSKLPGPLARKITFAVSQTGGVTPEAVERIGWSLAKQLDDKPISAFEDGPDKRVGAILNQSTAATREDVLEALDQEDAVFATSVRKEIFTFAHIPRRLSPRDVPAVIRQVDQADLVTAMAAATEGADADSKEFLLANMSTRMADNLRDEITEAGSIKQADGEDAMNRCITAIRQLETDGILDLIIEEED</sequence>
<dbReference type="GO" id="GO:0006935">
    <property type="term" value="P:chemotaxis"/>
    <property type="evidence" value="ECO:0007669"/>
    <property type="project" value="UniProtKB-KW"/>
</dbReference>
<protein>
    <recommendedName>
        <fullName evidence="4">Flagellar motor switch protein FliG</fullName>
    </recommendedName>
</protein>
<dbReference type="Proteomes" id="UP000252706">
    <property type="component" value="Unassembled WGS sequence"/>
</dbReference>
<comment type="subcellular location">
    <subcellularLocation>
        <location evidence="1">Bacterial flagellum basal body</location>
    </subcellularLocation>
    <subcellularLocation>
        <location evidence="2">Cell membrane</location>
        <topology evidence="2">Peripheral membrane protein</topology>
        <orientation evidence="2">Cytoplasmic side</orientation>
    </subcellularLocation>
</comment>
<dbReference type="AlphaFoldDB" id="A0A366X0J4"/>
<organism evidence="14 15">
    <name type="scientific">Phaeobacter gallaeciensis</name>
    <dbReference type="NCBI Taxonomy" id="60890"/>
    <lineage>
        <taxon>Bacteria</taxon>
        <taxon>Pseudomonadati</taxon>
        <taxon>Pseudomonadota</taxon>
        <taxon>Alphaproteobacteria</taxon>
        <taxon>Rhodobacterales</taxon>
        <taxon>Roseobacteraceae</taxon>
        <taxon>Phaeobacter</taxon>
    </lineage>
</organism>
<evidence type="ECO:0000256" key="10">
    <source>
        <dbReference type="ARBA" id="ARBA00025598"/>
    </source>
</evidence>
<dbReference type="InterPro" id="IPR028263">
    <property type="entry name" value="FliG_N"/>
</dbReference>
<keyword evidence="14" id="KW-0966">Cell projection</keyword>
<keyword evidence="8" id="KW-0472">Membrane</keyword>
<dbReference type="PANTHER" id="PTHR30534:SF0">
    <property type="entry name" value="FLAGELLAR MOTOR SWITCH PROTEIN FLIG"/>
    <property type="match status" value="1"/>
</dbReference>
<dbReference type="InterPro" id="IPR032779">
    <property type="entry name" value="FliG_M"/>
</dbReference>
<dbReference type="InterPro" id="IPR000090">
    <property type="entry name" value="Flg_Motor_Flig"/>
</dbReference>
<evidence type="ECO:0000256" key="2">
    <source>
        <dbReference type="ARBA" id="ARBA00004413"/>
    </source>
</evidence>
<dbReference type="EMBL" id="QOCE01000025">
    <property type="protein sequence ID" value="RBW56856.1"/>
    <property type="molecule type" value="Genomic_DNA"/>
</dbReference>
<evidence type="ECO:0000259" key="12">
    <source>
        <dbReference type="Pfam" id="PF14841"/>
    </source>
</evidence>
<keyword evidence="14" id="KW-0969">Cilium</keyword>
<keyword evidence="5" id="KW-1003">Cell membrane</keyword>
<reference evidence="14 15" key="1">
    <citation type="submission" date="2018-07" db="EMBL/GenBank/DDBJ databases">
        <title>Modular assembly of carbohydrate-degrading microbial communities in the ocean.</title>
        <authorList>
            <person name="Enke T.N."/>
            <person name="Datta M.S."/>
            <person name="Schwartzman J.A."/>
            <person name="Cermak N."/>
            <person name="Schmitz D.A."/>
            <person name="Barrere J."/>
            <person name="Cordero O.X."/>
        </authorList>
    </citation>
    <scope>NUCLEOTIDE SEQUENCE [LARGE SCALE GENOMIC DNA]</scope>
    <source>
        <strain evidence="14 15">C3M10</strain>
    </source>
</reference>
<dbReference type="OrthoDB" id="7616820at2"/>
<comment type="function">
    <text evidence="10">FliG is one of three proteins (FliG, FliN, FliM) that forms the rotor-mounted switch complex (C ring), located at the base of the basal body. This complex interacts with the CheY and CheZ chemotaxis proteins, in addition to contacting components of the motor that determine the direction of flagellar rotation.</text>
</comment>
<evidence type="ECO:0000256" key="6">
    <source>
        <dbReference type="ARBA" id="ARBA00022500"/>
    </source>
</evidence>
<keyword evidence="9" id="KW-0975">Bacterial flagellum</keyword>
<dbReference type="Pfam" id="PF14842">
    <property type="entry name" value="FliG_N"/>
    <property type="match status" value="1"/>
</dbReference>
<evidence type="ECO:0000256" key="5">
    <source>
        <dbReference type="ARBA" id="ARBA00022475"/>
    </source>
</evidence>
<evidence type="ECO:0000256" key="1">
    <source>
        <dbReference type="ARBA" id="ARBA00004117"/>
    </source>
</evidence>
<dbReference type="Gene3D" id="1.10.220.30">
    <property type="match status" value="3"/>
</dbReference>
<dbReference type="SUPFAM" id="SSF48029">
    <property type="entry name" value="FliG"/>
    <property type="match status" value="2"/>
</dbReference>
<evidence type="ECO:0000256" key="7">
    <source>
        <dbReference type="ARBA" id="ARBA00022779"/>
    </source>
</evidence>
<dbReference type="GO" id="GO:0009425">
    <property type="term" value="C:bacterial-type flagellum basal body"/>
    <property type="evidence" value="ECO:0007669"/>
    <property type="project" value="UniProtKB-SubCell"/>
</dbReference>
<feature type="domain" description="Flagellar motor switch protein FliG middle" evidence="12">
    <location>
        <begin position="146"/>
        <end position="214"/>
    </location>
</feature>
<evidence type="ECO:0000259" key="13">
    <source>
        <dbReference type="Pfam" id="PF14842"/>
    </source>
</evidence>
<dbReference type="PRINTS" id="PR00954">
    <property type="entry name" value="FLGMOTORFLIG"/>
</dbReference>
<dbReference type="Pfam" id="PF01706">
    <property type="entry name" value="FliG_C"/>
    <property type="match status" value="1"/>
</dbReference>
<keyword evidence="7" id="KW-0283">Flagellar rotation</keyword>
<evidence type="ECO:0000313" key="14">
    <source>
        <dbReference type="EMBL" id="RBW56856.1"/>
    </source>
</evidence>
<evidence type="ECO:0000256" key="9">
    <source>
        <dbReference type="ARBA" id="ARBA00023143"/>
    </source>
</evidence>
<accession>A0A366X0J4</accession>
<evidence type="ECO:0000313" key="15">
    <source>
        <dbReference type="Proteomes" id="UP000252706"/>
    </source>
</evidence>
<dbReference type="Pfam" id="PF14841">
    <property type="entry name" value="FliG_M"/>
    <property type="match status" value="1"/>
</dbReference>
<dbReference type="InterPro" id="IPR011002">
    <property type="entry name" value="FliG_a-hlx"/>
</dbReference>
<evidence type="ECO:0000256" key="8">
    <source>
        <dbReference type="ARBA" id="ARBA00023136"/>
    </source>
</evidence>
<proteinExistence type="inferred from homology"/>
<dbReference type="GO" id="GO:0071973">
    <property type="term" value="P:bacterial-type flagellum-dependent cell motility"/>
    <property type="evidence" value="ECO:0007669"/>
    <property type="project" value="InterPro"/>
</dbReference>
<gene>
    <name evidence="14" type="ORF">DS909_09145</name>
</gene>
<evidence type="ECO:0000259" key="11">
    <source>
        <dbReference type="Pfam" id="PF01706"/>
    </source>
</evidence>
<comment type="caution">
    <text evidence="14">The sequence shown here is derived from an EMBL/GenBank/DDBJ whole genome shotgun (WGS) entry which is preliminary data.</text>
</comment>
<evidence type="ECO:0000256" key="3">
    <source>
        <dbReference type="ARBA" id="ARBA00010299"/>
    </source>
</evidence>
<feature type="domain" description="Flagellar motor switch protein FliG C-terminal" evidence="11">
    <location>
        <begin position="245"/>
        <end position="356"/>
    </location>
</feature>